<comment type="caution">
    <text evidence="1">The sequence shown here is derived from an EMBL/GenBank/DDBJ whole genome shotgun (WGS) entry which is preliminary data.</text>
</comment>
<dbReference type="Proteomes" id="UP001320159">
    <property type="component" value="Unassembled WGS sequence"/>
</dbReference>
<reference evidence="1 2" key="1">
    <citation type="submission" date="2017-11" db="EMBL/GenBank/DDBJ databases">
        <title>Isolation and Characterization of Family Methanocellaceae Species from Potential Methane Hydrate Area Offshore Southwestern Taiwan.</title>
        <authorList>
            <person name="Zhang W.-L."/>
            <person name="Chen W.-C."/>
            <person name="Lai M.-C."/>
            <person name="Chen S.-C."/>
        </authorList>
    </citation>
    <scope>NUCLEOTIDE SEQUENCE [LARGE SCALE GENOMIC DNA]</scope>
    <source>
        <strain evidence="1 2">CWC-04</strain>
    </source>
</reference>
<evidence type="ECO:0000313" key="2">
    <source>
        <dbReference type="Proteomes" id="UP001320159"/>
    </source>
</evidence>
<sequence>MQGIPVIPDISADGNMSGTGQPAFLPVLLVIQDTMSSHEEDLKDRIFEYKMEKARSDSQKQAGLINERANELKESAKKKEGLINALVQENNNGSISGEQFTLMLQETNKSIFKISQSSNKLKENVKSLMDKNKNLTIPDLTPILLNLEGTASFAQNLSKSANDKIIVKLDKDKEEKDKDKADKVKPDKKDDKLNVTLANLSDYNLSVKLNLLRKYSTLEYLQPNVSDQG</sequence>
<evidence type="ECO:0000313" key="1">
    <source>
        <dbReference type="EMBL" id="MCD1293599.1"/>
    </source>
</evidence>
<gene>
    <name evidence="1" type="ORF">CUJ83_01125</name>
</gene>
<organism evidence="1 2">
    <name type="scientific">Methanooceanicella nereidis</name>
    <dbReference type="NCBI Taxonomy" id="2052831"/>
    <lineage>
        <taxon>Archaea</taxon>
        <taxon>Methanobacteriati</taxon>
        <taxon>Methanobacteriota</taxon>
        <taxon>Stenosarchaea group</taxon>
        <taxon>Methanomicrobia</taxon>
        <taxon>Methanocellales</taxon>
        <taxon>Methanocellaceae</taxon>
        <taxon>Methanooceanicella</taxon>
    </lineage>
</organism>
<proteinExistence type="predicted"/>
<name>A0AAP2R9X2_9EURY</name>
<dbReference type="AlphaFoldDB" id="A0AAP2R9X2"/>
<keyword evidence="2" id="KW-1185">Reference proteome</keyword>
<accession>A0AAP2R9X2</accession>
<protein>
    <submittedName>
        <fullName evidence="1">Uncharacterized protein</fullName>
    </submittedName>
</protein>
<dbReference type="EMBL" id="PGCK01000001">
    <property type="protein sequence ID" value="MCD1293599.1"/>
    <property type="molecule type" value="Genomic_DNA"/>
</dbReference>